<dbReference type="OrthoDB" id="329666at2759"/>
<evidence type="ECO:0000256" key="1">
    <source>
        <dbReference type="ARBA" id="ARBA00004123"/>
    </source>
</evidence>
<dbReference type="EMBL" id="KN833712">
    <property type="protein sequence ID" value="KIK24894.1"/>
    <property type="molecule type" value="Genomic_DNA"/>
</dbReference>
<sequence length="464" mass="51266">MVSAPAIEEVYNPTGVIQHLYEQYEGSDDEFPAVVASHFSAILFNTDDRASELPSLDIHHPPEAYTNGTLVRFRAMVQDTALSPELYVAKLNNHQCGGWGLSTSNSSEASGNVGYQDLQELTTLWAVSVPAESPWHAEDASPLVSSFPAHVPLRPYKFPIPDVPHIGIQIKMYDNQSSQFLKATDVVTFVGILSSEPVYTEFSSPSEAPVLHVICHQSTPESLPDIKEPCSVRRELICWISEHVLGGDDLAVEWLLLQLSSKVHTRSAAFLPPSLTLSRFPPPPHPNTLPTLSYALSELLRTYTPVPLSLELLNTKSFTPESREEDLHSGYLQLPAGTTILLTESALREGKVTEKGLMNIRAIQEMMNSQTLDYTFPFSRFTFETDISTIVLVESRKSTFFETSLNIPLQSTVGRNLYRSKEEVAWPSPGKLAVFRSYIKACKAAIGKVSVSEATSKVCSLSTH</sequence>
<dbReference type="PANTHER" id="PTHR13489:SF0">
    <property type="entry name" value="MINI-CHROMOSOME MAINTENANCE COMPLEX-BINDING PROTEIN"/>
    <property type="match status" value="1"/>
</dbReference>
<dbReference type="AlphaFoldDB" id="A0A0C9ZG01"/>
<dbReference type="STRING" id="765257.A0A0C9ZG01"/>
<evidence type="ECO:0000256" key="2">
    <source>
        <dbReference type="ARBA" id="ARBA00023242"/>
    </source>
</evidence>
<organism evidence="3 4">
    <name type="scientific">Pisolithus microcarpus 441</name>
    <dbReference type="NCBI Taxonomy" id="765257"/>
    <lineage>
        <taxon>Eukaryota</taxon>
        <taxon>Fungi</taxon>
        <taxon>Dikarya</taxon>
        <taxon>Basidiomycota</taxon>
        <taxon>Agaricomycotina</taxon>
        <taxon>Agaricomycetes</taxon>
        <taxon>Agaricomycetidae</taxon>
        <taxon>Boletales</taxon>
        <taxon>Sclerodermatineae</taxon>
        <taxon>Pisolithaceae</taxon>
        <taxon>Pisolithus</taxon>
    </lineage>
</organism>
<evidence type="ECO:0000313" key="3">
    <source>
        <dbReference type="EMBL" id="KIK24894.1"/>
    </source>
</evidence>
<dbReference type="PANTHER" id="PTHR13489">
    <property type="entry name" value="MINI-CHROMOSOME MAINTENANCE COMPLEX-BINDING PROTEIN"/>
    <property type="match status" value="1"/>
</dbReference>
<dbReference type="HOGENOM" id="CLU_029811_2_0_1"/>
<accession>A0A0C9ZG01</accession>
<dbReference type="GO" id="GO:0006261">
    <property type="term" value="P:DNA-templated DNA replication"/>
    <property type="evidence" value="ECO:0007669"/>
    <property type="project" value="TreeGrafter"/>
</dbReference>
<dbReference type="Pfam" id="PF09739">
    <property type="entry name" value="MCM_bind"/>
    <property type="match status" value="2"/>
</dbReference>
<protein>
    <submittedName>
        <fullName evidence="3">Unplaced genomic scaffold scaffold_28, whole genome shotgun sequence</fullName>
    </submittedName>
</protein>
<gene>
    <name evidence="3" type="ORF">PISMIDRAFT_677663</name>
</gene>
<name>A0A0C9ZG01_9AGAM</name>
<reference evidence="4" key="2">
    <citation type="submission" date="2015-01" db="EMBL/GenBank/DDBJ databases">
        <title>Evolutionary Origins and Diversification of the Mycorrhizal Mutualists.</title>
        <authorList>
            <consortium name="DOE Joint Genome Institute"/>
            <consortium name="Mycorrhizal Genomics Consortium"/>
            <person name="Kohler A."/>
            <person name="Kuo A."/>
            <person name="Nagy L.G."/>
            <person name="Floudas D."/>
            <person name="Copeland A."/>
            <person name="Barry K.W."/>
            <person name="Cichocki N."/>
            <person name="Veneault-Fourrey C."/>
            <person name="LaButti K."/>
            <person name="Lindquist E.A."/>
            <person name="Lipzen A."/>
            <person name="Lundell T."/>
            <person name="Morin E."/>
            <person name="Murat C."/>
            <person name="Riley R."/>
            <person name="Ohm R."/>
            <person name="Sun H."/>
            <person name="Tunlid A."/>
            <person name="Henrissat B."/>
            <person name="Grigoriev I.V."/>
            <person name="Hibbett D.S."/>
            <person name="Martin F."/>
        </authorList>
    </citation>
    <scope>NUCLEOTIDE SEQUENCE [LARGE SCALE GENOMIC DNA]</scope>
    <source>
        <strain evidence="4">441</strain>
    </source>
</reference>
<keyword evidence="4" id="KW-1185">Reference proteome</keyword>
<proteinExistence type="predicted"/>
<dbReference type="GO" id="GO:0003682">
    <property type="term" value="F:chromatin binding"/>
    <property type="evidence" value="ECO:0007669"/>
    <property type="project" value="TreeGrafter"/>
</dbReference>
<dbReference type="Proteomes" id="UP000054018">
    <property type="component" value="Unassembled WGS sequence"/>
</dbReference>
<reference evidence="3 4" key="1">
    <citation type="submission" date="2014-04" db="EMBL/GenBank/DDBJ databases">
        <authorList>
            <consortium name="DOE Joint Genome Institute"/>
            <person name="Kuo A."/>
            <person name="Kohler A."/>
            <person name="Costa M.D."/>
            <person name="Nagy L.G."/>
            <person name="Floudas D."/>
            <person name="Copeland A."/>
            <person name="Barry K.W."/>
            <person name="Cichocki N."/>
            <person name="Veneault-Fourrey C."/>
            <person name="LaButti K."/>
            <person name="Lindquist E.A."/>
            <person name="Lipzen A."/>
            <person name="Lundell T."/>
            <person name="Morin E."/>
            <person name="Murat C."/>
            <person name="Sun H."/>
            <person name="Tunlid A."/>
            <person name="Henrissat B."/>
            <person name="Grigoriev I.V."/>
            <person name="Hibbett D.S."/>
            <person name="Martin F."/>
            <person name="Nordberg H.P."/>
            <person name="Cantor M.N."/>
            <person name="Hua S.X."/>
        </authorList>
    </citation>
    <scope>NUCLEOTIDE SEQUENCE [LARGE SCALE GENOMIC DNA]</scope>
    <source>
        <strain evidence="3 4">441</strain>
    </source>
</reference>
<comment type="subcellular location">
    <subcellularLocation>
        <location evidence="1">Nucleus</location>
    </subcellularLocation>
</comment>
<dbReference type="GO" id="GO:0005634">
    <property type="term" value="C:nucleus"/>
    <property type="evidence" value="ECO:0007669"/>
    <property type="project" value="UniProtKB-SubCell"/>
</dbReference>
<keyword evidence="2" id="KW-0539">Nucleus</keyword>
<evidence type="ECO:0000313" key="4">
    <source>
        <dbReference type="Proteomes" id="UP000054018"/>
    </source>
</evidence>
<dbReference type="InterPro" id="IPR019140">
    <property type="entry name" value="MCM_complex-bd"/>
</dbReference>